<evidence type="ECO:0000256" key="8">
    <source>
        <dbReference type="SAM" id="SignalP"/>
    </source>
</evidence>
<dbReference type="OrthoDB" id="4174719at2"/>
<dbReference type="InterPro" id="IPR002579">
    <property type="entry name" value="Met_Sox_Rdtase_MsrB_dom"/>
</dbReference>
<dbReference type="RefSeq" id="WP_140465140.1">
    <property type="nucleotide sequence ID" value="NZ_RCYZ01000001.1"/>
</dbReference>
<dbReference type="EMBL" id="RCYZ01000001">
    <property type="protein sequence ID" value="TPG72357.1"/>
    <property type="molecule type" value="Genomic_DNA"/>
</dbReference>
<comment type="caution">
    <text evidence="10">The sequence shown here is derived from an EMBL/GenBank/DDBJ whole genome shotgun (WGS) entry which is preliminary data.</text>
</comment>
<evidence type="ECO:0000313" key="11">
    <source>
        <dbReference type="Proteomes" id="UP000317646"/>
    </source>
</evidence>
<sequence length="183" mass="19963">MRSALLFFVVSALTLNVACSQQRADALALATPKGQTAAPGTYPKPAAVTGKPGEFPVQKTDAEWRKQLTPDQYYILREEGTERPFTGKYHDNHAAGTYYCAADHNLLFSSATKFDSGTGWPSFWAPANNNSLKVKSDESFGMSRDEIVCAKCGGHLGHVFSDGPKPTGERYCMDGNAMVFEKK</sequence>
<dbReference type="GO" id="GO:0005737">
    <property type="term" value="C:cytoplasm"/>
    <property type="evidence" value="ECO:0007669"/>
    <property type="project" value="TreeGrafter"/>
</dbReference>
<dbReference type="GO" id="GO:0006979">
    <property type="term" value="P:response to oxidative stress"/>
    <property type="evidence" value="ECO:0007669"/>
    <property type="project" value="InterPro"/>
</dbReference>
<comment type="cofactor">
    <cofactor evidence="1">
        <name>Zn(2+)</name>
        <dbReference type="ChEBI" id="CHEBI:29105"/>
    </cofactor>
</comment>
<keyword evidence="8" id="KW-0732">Signal</keyword>
<dbReference type="GO" id="GO:0046872">
    <property type="term" value="F:metal ion binding"/>
    <property type="evidence" value="ECO:0007669"/>
    <property type="project" value="UniProtKB-KW"/>
</dbReference>
<dbReference type="AlphaFoldDB" id="A0A502HCH2"/>
<dbReference type="PANTHER" id="PTHR10173">
    <property type="entry name" value="METHIONINE SULFOXIDE REDUCTASE"/>
    <property type="match status" value="1"/>
</dbReference>
<keyword evidence="5" id="KW-0862">Zinc</keyword>
<comment type="catalytic activity">
    <reaction evidence="7">
        <text>L-methionyl-[protein] + [thioredoxin]-disulfide + H2O = L-methionyl-(R)-S-oxide-[protein] + [thioredoxin]-dithiol</text>
        <dbReference type="Rhea" id="RHEA:24164"/>
        <dbReference type="Rhea" id="RHEA-COMP:10698"/>
        <dbReference type="Rhea" id="RHEA-COMP:10700"/>
        <dbReference type="Rhea" id="RHEA-COMP:12313"/>
        <dbReference type="Rhea" id="RHEA-COMP:12314"/>
        <dbReference type="ChEBI" id="CHEBI:15377"/>
        <dbReference type="ChEBI" id="CHEBI:16044"/>
        <dbReference type="ChEBI" id="CHEBI:29950"/>
        <dbReference type="ChEBI" id="CHEBI:45764"/>
        <dbReference type="ChEBI" id="CHEBI:50058"/>
        <dbReference type="EC" id="1.8.4.12"/>
    </reaction>
</comment>
<accession>A0A502HCH2</accession>
<feature type="domain" description="MsrB" evidence="9">
    <location>
        <begin position="61"/>
        <end position="183"/>
    </location>
</feature>
<evidence type="ECO:0000256" key="5">
    <source>
        <dbReference type="ARBA" id="ARBA00022833"/>
    </source>
</evidence>
<dbReference type="GO" id="GO:0030091">
    <property type="term" value="P:protein repair"/>
    <property type="evidence" value="ECO:0007669"/>
    <property type="project" value="InterPro"/>
</dbReference>
<name>A0A502HCH2_9BACT</name>
<dbReference type="Proteomes" id="UP000317646">
    <property type="component" value="Unassembled WGS sequence"/>
</dbReference>
<feature type="chain" id="PRO_5021330699" description="peptide-methionine (R)-S-oxide reductase" evidence="8">
    <location>
        <begin position="21"/>
        <end position="183"/>
    </location>
</feature>
<reference evidence="10 11" key="1">
    <citation type="journal article" date="2019" name="Environ. Microbiol.">
        <title>Species interactions and distinct microbial communities in high Arctic permafrost affected cryosols are associated with the CH4 and CO2 gas fluxes.</title>
        <authorList>
            <person name="Altshuler I."/>
            <person name="Hamel J."/>
            <person name="Turney S."/>
            <person name="Magnuson E."/>
            <person name="Levesque R."/>
            <person name="Greer C."/>
            <person name="Whyte L.G."/>
        </authorList>
    </citation>
    <scope>NUCLEOTIDE SEQUENCE [LARGE SCALE GENOMIC DNA]</scope>
    <source>
        <strain evidence="10 11">S9.2P</strain>
    </source>
</reference>
<dbReference type="NCBIfam" id="TIGR00357">
    <property type="entry name" value="peptide-methionine (R)-S-oxide reductase MsrB"/>
    <property type="match status" value="1"/>
</dbReference>
<evidence type="ECO:0000256" key="1">
    <source>
        <dbReference type="ARBA" id="ARBA00001947"/>
    </source>
</evidence>
<feature type="signal peptide" evidence="8">
    <location>
        <begin position="1"/>
        <end position="20"/>
    </location>
</feature>
<gene>
    <name evidence="10" type="primary">msrB</name>
    <name evidence="10" type="ORF">EAH73_03780</name>
</gene>
<keyword evidence="6 10" id="KW-0560">Oxidoreductase</keyword>
<comment type="similarity">
    <text evidence="2">Belongs to the MsrB Met sulfoxide reductase family.</text>
</comment>
<dbReference type="Pfam" id="PF01641">
    <property type="entry name" value="SelR"/>
    <property type="match status" value="1"/>
</dbReference>
<evidence type="ECO:0000259" key="9">
    <source>
        <dbReference type="PROSITE" id="PS51790"/>
    </source>
</evidence>
<evidence type="ECO:0000256" key="4">
    <source>
        <dbReference type="ARBA" id="ARBA00022723"/>
    </source>
</evidence>
<dbReference type="PROSITE" id="PS51790">
    <property type="entry name" value="MSRB"/>
    <property type="match status" value="1"/>
</dbReference>
<proteinExistence type="inferred from homology"/>
<dbReference type="GO" id="GO:0033743">
    <property type="term" value="F:peptide-methionine (R)-S-oxide reductase activity"/>
    <property type="evidence" value="ECO:0007669"/>
    <property type="project" value="UniProtKB-EC"/>
</dbReference>
<dbReference type="PANTHER" id="PTHR10173:SF52">
    <property type="entry name" value="METHIONINE-R-SULFOXIDE REDUCTASE B1"/>
    <property type="match status" value="1"/>
</dbReference>
<evidence type="ECO:0000256" key="3">
    <source>
        <dbReference type="ARBA" id="ARBA00012499"/>
    </source>
</evidence>
<evidence type="ECO:0000256" key="2">
    <source>
        <dbReference type="ARBA" id="ARBA00007174"/>
    </source>
</evidence>
<dbReference type="InterPro" id="IPR011057">
    <property type="entry name" value="Mss4-like_sf"/>
</dbReference>
<dbReference type="FunFam" id="2.170.150.20:FF:000001">
    <property type="entry name" value="Peptide methionine sulfoxide reductase MsrB"/>
    <property type="match status" value="1"/>
</dbReference>
<evidence type="ECO:0000256" key="7">
    <source>
        <dbReference type="ARBA" id="ARBA00048488"/>
    </source>
</evidence>
<evidence type="ECO:0000313" key="10">
    <source>
        <dbReference type="EMBL" id="TPG72357.1"/>
    </source>
</evidence>
<dbReference type="InterPro" id="IPR028427">
    <property type="entry name" value="Met_Sox_Rdtase_MsrB"/>
</dbReference>
<organism evidence="10 11">
    <name type="scientific">Hymenobacter nivis</name>
    <dbReference type="NCBI Taxonomy" id="1850093"/>
    <lineage>
        <taxon>Bacteria</taxon>
        <taxon>Pseudomonadati</taxon>
        <taxon>Bacteroidota</taxon>
        <taxon>Cytophagia</taxon>
        <taxon>Cytophagales</taxon>
        <taxon>Hymenobacteraceae</taxon>
        <taxon>Hymenobacter</taxon>
    </lineage>
</organism>
<evidence type="ECO:0000256" key="6">
    <source>
        <dbReference type="ARBA" id="ARBA00023002"/>
    </source>
</evidence>
<dbReference type="SUPFAM" id="SSF51316">
    <property type="entry name" value="Mss4-like"/>
    <property type="match status" value="1"/>
</dbReference>
<protein>
    <recommendedName>
        <fullName evidence="3">peptide-methionine (R)-S-oxide reductase</fullName>
        <ecNumber evidence="3">1.8.4.12</ecNumber>
    </recommendedName>
</protein>
<dbReference type="EC" id="1.8.4.12" evidence="3"/>
<dbReference type="Gene3D" id="2.170.150.20">
    <property type="entry name" value="Peptide methionine sulfoxide reductase"/>
    <property type="match status" value="1"/>
</dbReference>
<keyword evidence="11" id="KW-1185">Reference proteome</keyword>
<keyword evidence="4" id="KW-0479">Metal-binding</keyword>